<evidence type="ECO:0000313" key="1">
    <source>
        <dbReference type="EMBL" id="MDV8947800.1"/>
    </source>
</evidence>
<organism evidence="1 2">
    <name type="scientific">Limosilactobacillus reuteri</name>
    <name type="common">Lactobacillus reuteri</name>
    <dbReference type="NCBI Taxonomy" id="1598"/>
    <lineage>
        <taxon>Bacteria</taxon>
        <taxon>Bacillati</taxon>
        <taxon>Bacillota</taxon>
        <taxon>Bacilli</taxon>
        <taxon>Lactobacillales</taxon>
        <taxon>Lactobacillaceae</taxon>
        <taxon>Limosilactobacillus</taxon>
    </lineage>
</organism>
<reference evidence="1 2" key="1">
    <citation type="journal article" date="2022" name="Front. Cell. Infect. Microbiol.">
        <title>The probiotic and immunomodulation effects of Limosilactobacillus reuteri RGW1 isolated from calf feces.</title>
        <authorList>
            <person name="Huang K."/>
            <person name="Shi W."/>
            <person name="Yang B."/>
            <person name="Wang J."/>
        </authorList>
    </citation>
    <scope>NUCLEOTIDE SEQUENCE [LARGE SCALE GENOMIC DNA]</scope>
    <source>
        <strain evidence="1 2">RGW1</strain>
    </source>
</reference>
<sequence>MVMIYLANMHHKVISVCMVTHYRHGIHWNFFMLELSLFITDTK</sequence>
<proteinExistence type="predicted"/>
<dbReference type="AlphaFoldDB" id="A0AAW9A345"/>
<protein>
    <submittedName>
        <fullName evidence="1">Uncharacterized protein</fullName>
    </submittedName>
</protein>
<dbReference type="Proteomes" id="UP001286376">
    <property type="component" value="Unassembled WGS sequence"/>
</dbReference>
<evidence type="ECO:0000313" key="2">
    <source>
        <dbReference type="Proteomes" id="UP001286376"/>
    </source>
</evidence>
<gene>
    <name evidence="1" type="ORF">NX099_10580</name>
</gene>
<comment type="caution">
    <text evidence="1">The sequence shown here is derived from an EMBL/GenBank/DDBJ whole genome shotgun (WGS) entry which is preliminary data.</text>
</comment>
<name>A0AAW9A345_LIMRT</name>
<dbReference type="RefSeq" id="WP_317849082.1">
    <property type="nucleotide sequence ID" value="NZ_JAOTNP010000106.1"/>
</dbReference>
<dbReference type="EMBL" id="JAOTNP010000106">
    <property type="protein sequence ID" value="MDV8947800.1"/>
    <property type="molecule type" value="Genomic_DNA"/>
</dbReference>
<accession>A0AAW9A345</accession>